<gene>
    <name evidence="1" type="ORF">GCM10009066_14560</name>
</gene>
<organism evidence="1 2">
    <name type="scientific">Halarchaeum salinum</name>
    <dbReference type="NCBI Taxonomy" id="489912"/>
    <lineage>
        <taxon>Archaea</taxon>
        <taxon>Methanobacteriati</taxon>
        <taxon>Methanobacteriota</taxon>
        <taxon>Stenosarchaea group</taxon>
        <taxon>Halobacteria</taxon>
        <taxon>Halobacteriales</taxon>
        <taxon>Halobacteriaceae</taxon>
    </lineage>
</organism>
<keyword evidence="2" id="KW-1185">Reference proteome</keyword>
<sequence>MAPSDHVSPRARRSARMVDKKIGLVDIDIEGLDATVDDTLDRAEETPDGVP</sequence>
<accession>A0AAV3S8N4</accession>
<evidence type="ECO:0000313" key="1">
    <source>
        <dbReference type="EMBL" id="GAA0301510.1"/>
    </source>
</evidence>
<protein>
    <submittedName>
        <fullName evidence="1">Uncharacterized protein</fullName>
    </submittedName>
</protein>
<name>A0AAV3S8N4_9EURY</name>
<proteinExistence type="predicted"/>
<evidence type="ECO:0000313" key="2">
    <source>
        <dbReference type="Proteomes" id="UP001500837"/>
    </source>
</evidence>
<comment type="caution">
    <text evidence="1">The sequence shown here is derived from an EMBL/GenBank/DDBJ whole genome shotgun (WGS) entry which is preliminary data.</text>
</comment>
<dbReference type="AlphaFoldDB" id="A0AAV3S8N4"/>
<dbReference type="EMBL" id="BAAABL010000042">
    <property type="protein sequence ID" value="GAA0301510.1"/>
    <property type="molecule type" value="Genomic_DNA"/>
</dbReference>
<dbReference type="Proteomes" id="UP001500837">
    <property type="component" value="Unassembled WGS sequence"/>
</dbReference>
<reference evidence="1 2" key="1">
    <citation type="journal article" date="2019" name="Int. J. Syst. Evol. Microbiol.">
        <title>The Global Catalogue of Microorganisms (GCM) 10K type strain sequencing project: providing services to taxonomists for standard genome sequencing and annotation.</title>
        <authorList>
            <consortium name="The Broad Institute Genomics Platform"/>
            <consortium name="The Broad Institute Genome Sequencing Center for Infectious Disease"/>
            <person name="Wu L."/>
            <person name="Ma J."/>
        </authorList>
    </citation>
    <scope>NUCLEOTIDE SEQUENCE [LARGE SCALE GENOMIC DNA]</scope>
    <source>
        <strain evidence="1 2">JCM 16330</strain>
    </source>
</reference>